<evidence type="ECO:0000256" key="4">
    <source>
        <dbReference type="ARBA" id="ARBA00022989"/>
    </source>
</evidence>
<feature type="domain" description="ABC3 transporter permease C-terminal" evidence="7">
    <location>
        <begin position="256"/>
        <end position="370"/>
    </location>
</feature>
<feature type="transmembrane region" description="Helical" evidence="6">
    <location>
        <begin position="414"/>
        <end position="443"/>
    </location>
</feature>
<feature type="transmembrane region" description="Helical" evidence="6">
    <location>
        <begin position="346"/>
        <end position="366"/>
    </location>
</feature>
<evidence type="ECO:0000259" key="7">
    <source>
        <dbReference type="Pfam" id="PF02687"/>
    </source>
</evidence>
<dbReference type="OrthoDB" id="5292592at2"/>
<dbReference type="PANTHER" id="PTHR30287:SF1">
    <property type="entry name" value="INNER MEMBRANE PROTEIN"/>
    <property type="match status" value="1"/>
</dbReference>
<evidence type="ECO:0000256" key="5">
    <source>
        <dbReference type="ARBA" id="ARBA00023136"/>
    </source>
</evidence>
<organism evidence="8 9">
    <name type="scientific">Nitrincola tapanii</name>
    <dbReference type="NCBI Taxonomy" id="1708751"/>
    <lineage>
        <taxon>Bacteria</taxon>
        <taxon>Pseudomonadati</taxon>
        <taxon>Pseudomonadota</taxon>
        <taxon>Gammaproteobacteria</taxon>
        <taxon>Oceanospirillales</taxon>
        <taxon>Oceanospirillaceae</taxon>
        <taxon>Nitrincola</taxon>
    </lineage>
</organism>
<evidence type="ECO:0000313" key="8">
    <source>
        <dbReference type="EMBL" id="KAA0876185.1"/>
    </source>
</evidence>
<feature type="transmembrane region" description="Helical" evidence="6">
    <location>
        <begin position="789"/>
        <end position="808"/>
    </location>
</feature>
<dbReference type="Proteomes" id="UP000325302">
    <property type="component" value="Unassembled WGS sequence"/>
</dbReference>
<keyword evidence="3 6" id="KW-0812">Transmembrane</keyword>
<sequence>MTLLTRLSWQQFRRQLRTTEWRALLLATWIAITLTTLLALLGDRLERGLLRESAALLGADLVLSSQRPLDPQRLTALLESTPVEFAEVVQFPTMLSKDEEMMLASLRAAQPPYPLRGQLQTQPQLGHSFPQPGELWVERRILEQLGLNLGDLVDVGYQSLKVTAELVQSPDRGSGFRSFSPQAIMHAEDLAASGVLAPGSRAEFRWLFAGDAEPIRELTQALQASLLESERLFSLTDDQPMTGNALGSALNYLKLAALIALLLSALTIYLSLKRFSQEQHSRCALLLSLGMTPRQLSQVYAYQFVYAWIGLSCLGLLSGALLDLWISQWLNQLLPQGLPQPSTWLYFSGSALGAVMLFLLGLPPTLQLAGVSVTRLFREEELVNSNWLGRLLPLLCLGLLALTLLAFLRTPVLSLGLLLILLVVGSVFGWVAQLLLLAASRVLSQPLRLGRLLRMRMRQQRAWHRLQAGVVVLLLTLLSVIWISRNDLLEDWQNQIPADTPNYFLVNIQPFQTQPLSDFLTDRSIHSQLYPMVRGRLLERNGEPIREGLSAEQQEHNTLNRELNLSWSDQLPAHNQLVSGDWWPAASQEAEISIEQEMAQVLELNLGDQLLFDLGGVLVEARIRNIRQVDWGSFQPNFYVIFNAQALQTQPATFITSFRLSTDATPLLRELLSEFPALTLIDIDQLLQQINLWLGRLADSSALILLLSLVSGALLLIVTLKQALEQRRYEGALLQTLGASATDTQRLDLLEFVLLGLICGALAAFTAELTLSLIYVYLLKIPASWHPGLWLTLPLLSASFFSLCGFLLRRSLSLMECFKILRRH</sequence>
<dbReference type="GO" id="GO:0005886">
    <property type="term" value="C:plasma membrane"/>
    <property type="evidence" value="ECO:0007669"/>
    <property type="project" value="UniProtKB-SubCell"/>
</dbReference>
<dbReference type="RefSeq" id="WP_149389439.1">
    <property type="nucleotide sequence ID" value="NZ_SMRS01000001.1"/>
</dbReference>
<evidence type="ECO:0000256" key="2">
    <source>
        <dbReference type="ARBA" id="ARBA00022475"/>
    </source>
</evidence>
<dbReference type="Pfam" id="PF02687">
    <property type="entry name" value="FtsX"/>
    <property type="match status" value="2"/>
</dbReference>
<keyword evidence="2" id="KW-1003">Cell membrane</keyword>
<name>A0A5A9W7L2_9GAMM</name>
<feature type="transmembrane region" description="Helical" evidence="6">
    <location>
        <begin position="463"/>
        <end position="483"/>
    </location>
</feature>
<feature type="domain" description="ABC3 transporter permease C-terminal" evidence="7">
    <location>
        <begin position="703"/>
        <end position="812"/>
    </location>
</feature>
<keyword evidence="4 6" id="KW-1133">Transmembrane helix</keyword>
<evidence type="ECO:0000256" key="6">
    <source>
        <dbReference type="SAM" id="Phobius"/>
    </source>
</evidence>
<keyword evidence="5 6" id="KW-0472">Membrane</keyword>
<accession>A0A5A9W7L2</accession>
<dbReference type="AlphaFoldDB" id="A0A5A9W7L2"/>
<comment type="caution">
    <text evidence="8">The sequence shown here is derived from an EMBL/GenBank/DDBJ whole genome shotgun (WGS) entry which is preliminary data.</text>
</comment>
<feature type="transmembrane region" description="Helical" evidence="6">
    <location>
        <begin position="304"/>
        <end position="326"/>
    </location>
</feature>
<proteinExistence type="predicted"/>
<keyword evidence="9" id="KW-1185">Reference proteome</keyword>
<feature type="transmembrane region" description="Helical" evidence="6">
    <location>
        <begin position="252"/>
        <end position="272"/>
    </location>
</feature>
<dbReference type="InterPro" id="IPR038766">
    <property type="entry name" value="Membrane_comp_ABC_pdt"/>
</dbReference>
<feature type="transmembrane region" description="Helical" evidence="6">
    <location>
        <begin position="752"/>
        <end position="777"/>
    </location>
</feature>
<feature type="transmembrane region" description="Helical" evidence="6">
    <location>
        <begin position="702"/>
        <end position="720"/>
    </location>
</feature>
<gene>
    <name evidence="8" type="ORF">E1H14_00110</name>
</gene>
<reference evidence="8 9" key="1">
    <citation type="submission" date="2019-03" db="EMBL/GenBank/DDBJ databases">
        <title>Nitrincola sp. nov. isolated from an Indian soda lake.</title>
        <authorList>
            <person name="Joshi A."/>
            <person name="Thite S.V."/>
            <person name="Joseph N."/>
            <person name="Dhotre D."/>
            <person name="Moorthy M."/>
            <person name="Shouche Y.S."/>
        </authorList>
    </citation>
    <scope>NUCLEOTIDE SEQUENCE [LARGE SCALE GENOMIC DNA]</scope>
    <source>
        <strain evidence="8 9">MEB193</strain>
    </source>
</reference>
<comment type="subcellular location">
    <subcellularLocation>
        <location evidence="1">Cell membrane</location>
        <topology evidence="1">Multi-pass membrane protein</topology>
    </subcellularLocation>
</comment>
<protein>
    <submittedName>
        <fullName evidence="8">FtsX-like permease family protein</fullName>
    </submittedName>
</protein>
<evidence type="ECO:0000256" key="3">
    <source>
        <dbReference type="ARBA" id="ARBA00022692"/>
    </source>
</evidence>
<feature type="transmembrane region" description="Helical" evidence="6">
    <location>
        <begin position="387"/>
        <end position="408"/>
    </location>
</feature>
<evidence type="ECO:0000313" key="9">
    <source>
        <dbReference type="Proteomes" id="UP000325302"/>
    </source>
</evidence>
<feature type="transmembrane region" description="Helical" evidence="6">
    <location>
        <begin position="21"/>
        <end position="41"/>
    </location>
</feature>
<dbReference type="InterPro" id="IPR003838">
    <property type="entry name" value="ABC3_permease_C"/>
</dbReference>
<dbReference type="PANTHER" id="PTHR30287">
    <property type="entry name" value="MEMBRANE COMPONENT OF PREDICTED ABC SUPERFAMILY METABOLITE UPTAKE TRANSPORTER"/>
    <property type="match status" value="1"/>
</dbReference>
<evidence type="ECO:0000256" key="1">
    <source>
        <dbReference type="ARBA" id="ARBA00004651"/>
    </source>
</evidence>
<dbReference type="EMBL" id="SMRS01000001">
    <property type="protein sequence ID" value="KAA0876185.1"/>
    <property type="molecule type" value="Genomic_DNA"/>
</dbReference>